<dbReference type="Proteomes" id="UP000245464">
    <property type="component" value="Chromosome 4"/>
</dbReference>
<dbReference type="KEGG" id="ptrr:6342279"/>
<name>A0A834VR47_9PLEO</name>
<evidence type="ECO:0000313" key="2">
    <source>
        <dbReference type="Proteomes" id="UP000245464"/>
    </source>
</evidence>
<protein>
    <submittedName>
        <fullName evidence="1">Uncharacterized protein</fullName>
    </submittedName>
</protein>
<evidence type="ECO:0000313" key="1">
    <source>
        <dbReference type="EMBL" id="KAF7571734.1"/>
    </source>
</evidence>
<comment type="caution">
    <text evidence="1">The sequence shown here is derived from an EMBL/GenBank/DDBJ whole genome shotgun (WGS) entry which is preliminary data.</text>
</comment>
<proteinExistence type="predicted"/>
<gene>
    <name evidence="1" type="ORF">PtrM4_092340</name>
</gene>
<reference evidence="1 2" key="1">
    <citation type="journal article" date="2018" name="BMC Genomics">
        <title>Comparative genomics of the wheat fungal pathogen Pyrenophora tritici-repentis reveals chromosomal variations and genome plasticity.</title>
        <authorList>
            <person name="Moolhuijzen P."/>
            <person name="See P.T."/>
            <person name="Hane J.K."/>
            <person name="Shi G."/>
            <person name="Liu Z."/>
            <person name="Oliver R.P."/>
            <person name="Moffat C.S."/>
        </authorList>
    </citation>
    <scope>NUCLEOTIDE SEQUENCE [LARGE SCALE GENOMIC DNA]</scope>
    <source>
        <strain evidence="1">M4</strain>
    </source>
</reference>
<sequence length="239" mass="27534">MKSRNELISALGKINTKLAAQAALDHALDLLRLNPQDNMYVRSCVPTLFLRLGRDQGCYSFCKWWVTVGHDYDYDWRDTRPSQLIMKNTDAFEPVDAFERVRNFTRPNPNNKNVPSFSDLSHVVAVTLVKIRILLTLNGTSPTYMSPIVTGNLVIMSAQNQKANIEKLDRQIKKLYDSVKRINKHFWPALLKPYYHFTVTPYEYGMGDEGEMQSKLRECYNAWIKTPGAIELIRKLTEG</sequence>
<accession>A0A834VR47</accession>
<dbReference type="AlphaFoldDB" id="A0A834VR47"/>
<organism evidence="1 2">
    <name type="scientific">Pyrenophora tritici-repentis</name>
    <dbReference type="NCBI Taxonomy" id="45151"/>
    <lineage>
        <taxon>Eukaryota</taxon>
        <taxon>Fungi</taxon>
        <taxon>Dikarya</taxon>
        <taxon>Ascomycota</taxon>
        <taxon>Pezizomycotina</taxon>
        <taxon>Dothideomycetes</taxon>
        <taxon>Pleosporomycetidae</taxon>
        <taxon>Pleosporales</taxon>
        <taxon>Pleosporineae</taxon>
        <taxon>Pleosporaceae</taxon>
        <taxon>Pyrenophora</taxon>
    </lineage>
</organism>
<dbReference type="GeneID" id="6342279"/>
<dbReference type="EMBL" id="NQIK02000004">
    <property type="protein sequence ID" value="KAF7571734.1"/>
    <property type="molecule type" value="Genomic_DNA"/>
</dbReference>
<dbReference type="RefSeq" id="XP_001934376.2">
    <property type="nucleotide sequence ID" value="XM_001934341.2"/>
</dbReference>